<dbReference type="GO" id="GO:0006605">
    <property type="term" value="P:protein targeting"/>
    <property type="evidence" value="ECO:0007669"/>
    <property type="project" value="UniProtKB-UniRule"/>
</dbReference>
<name>A0A1F5BVV7_9BACT</name>
<feature type="transmembrane region" description="Helical" evidence="9">
    <location>
        <begin position="440"/>
        <end position="460"/>
    </location>
</feature>
<dbReference type="Gene3D" id="3.30.70.3220">
    <property type="match status" value="1"/>
</dbReference>
<feature type="transmembrane region" description="Helical" evidence="9">
    <location>
        <begin position="417"/>
        <end position="434"/>
    </location>
</feature>
<gene>
    <name evidence="9" type="primary">secD</name>
    <name evidence="13" type="ORF">A2988_04515</name>
</gene>
<reference evidence="13 14" key="1">
    <citation type="journal article" date="2016" name="Nat. Commun.">
        <title>Thousands of microbial genomes shed light on interconnected biogeochemical processes in an aquifer system.</title>
        <authorList>
            <person name="Anantharaman K."/>
            <person name="Brown C.T."/>
            <person name="Hug L.A."/>
            <person name="Sharon I."/>
            <person name="Castelle C.J."/>
            <person name="Probst A.J."/>
            <person name="Thomas B.C."/>
            <person name="Singh A."/>
            <person name="Wilkins M.J."/>
            <person name="Karaoz U."/>
            <person name="Brodie E.L."/>
            <person name="Williams K.H."/>
            <person name="Hubbard S.S."/>
            <person name="Banfield J.F."/>
        </authorList>
    </citation>
    <scope>NUCLEOTIDE SEQUENCE [LARGE SCALE GENOMIC DNA]</scope>
</reference>
<dbReference type="NCBIfam" id="TIGR01129">
    <property type="entry name" value="secD"/>
    <property type="match status" value="1"/>
</dbReference>
<dbReference type="InterPro" id="IPR048631">
    <property type="entry name" value="SecD_1st"/>
</dbReference>
<dbReference type="STRING" id="1797298.A2988_04515"/>
<feature type="transmembrane region" description="Helical" evidence="9">
    <location>
        <begin position="363"/>
        <end position="385"/>
    </location>
</feature>
<protein>
    <recommendedName>
        <fullName evidence="9">Protein translocase subunit SecD</fullName>
    </recommendedName>
</protein>
<comment type="subunit">
    <text evidence="9">Forms a complex with SecF. Part of the essential Sec protein translocation apparatus which comprises SecA, SecYEG and auxiliary proteins SecDF. Other proteins may also be involved.</text>
</comment>
<feature type="transmembrane region" description="Helical" evidence="9">
    <location>
        <begin position="337"/>
        <end position="357"/>
    </location>
</feature>
<dbReference type="PANTHER" id="PTHR30081">
    <property type="entry name" value="PROTEIN-EXPORT MEMBRANE PROTEIN SEC"/>
    <property type="match status" value="1"/>
</dbReference>
<evidence type="ECO:0000256" key="7">
    <source>
        <dbReference type="ARBA" id="ARBA00023010"/>
    </source>
</evidence>
<dbReference type="NCBIfam" id="TIGR00916">
    <property type="entry name" value="2A0604s01"/>
    <property type="match status" value="1"/>
</dbReference>
<evidence type="ECO:0000256" key="9">
    <source>
        <dbReference type="HAMAP-Rule" id="MF_01463"/>
    </source>
</evidence>
<dbReference type="Gene3D" id="1.20.1640.10">
    <property type="entry name" value="Multidrug efflux transporter AcrB transmembrane domain"/>
    <property type="match status" value="1"/>
</dbReference>
<keyword evidence="7 9" id="KW-0811">Translocation</keyword>
<keyword evidence="6 9" id="KW-1133">Transmembrane helix</keyword>
<evidence type="ECO:0000313" key="13">
    <source>
        <dbReference type="EMBL" id="OGD34730.1"/>
    </source>
</evidence>
<proteinExistence type="inferred from homology"/>
<dbReference type="Pfam" id="PF02355">
    <property type="entry name" value="SecD_SecF_C"/>
    <property type="match status" value="1"/>
</dbReference>
<dbReference type="AlphaFoldDB" id="A0A1F5BVV7"/>
<dbReference type="SUPFAM" id="SSF82866">
    <property type="entry name" value="Multidrug efflux transporter AcrB transmembrane domain"/>
    <property type="match status" value="1"/>
</dbReference>
<dbReference type="GO" id="GO:0043952">
    <property type="term" value="P:protein transport by the Sec complex"/>
    <property type="evidence" value="ECO:0007669"/>
    <property type="project" value="UniProtKB-UniRule"/>
</dbReference>
<evidence type="ECO:0000256" key="4">
    <source>
        <dbReference type="ARBA" id="ARBA00022692"/>
    </source>
</evidence>
<evidence type="ECO:0000256" key="2">
    <source>
        <dbReference type="ARBA" id="ARBA00022448"/>
    </source>
</evidence>
<dbReference type="InterPro" id="IPR048634">
    <property type="entry name" value="SecD_SecF_C"/>
</dbReference>
<dbReference type="HAMAP" id="MF_01463_B">
    <property type="entry name" value="SecD_B"/>
    <property type="match status" value="1"/>
</dbReference>
<dbReference type="InterPro" id="IPR005791">
    <property type="entry name" value="SecD"/>
</dbReference>
<accession>A0A1F5BVV7</accession>
<sequence length="477" mass="52681">MQFIVKILLVPIRFLRAAARFIFVPEGERAKSAYILILISIAALFAAALDFPGYWDRYADQINGKTGLHIPHFYKLDYRLGLDLKGGAHLVYVADLSGTPASEYASAMAGVRDVIEQRVNAFGVAEPNIQTATVGGEHRLNVELAGIKDVNQAIRMIGQTPYLEFKEERAEEETKQMLEAIQKDPALREDPYFKPTKLTGKYLKRSEVTFDPNTYKPVVNLRFDSEGADLFKDITTRNVGKRVAIYLDGGPISVPNVNEPILSGNAIITGNFTVEESKQLVQRLNSGALPVPIKLISQQSVEASLGQEALEKSMRAGLYAIAIIAAFMALWYRAPGILAIIALIIYIFLTLAAFKLLFVTLTLAGIVGFILSIGMAVDANILIFARMREESRAGKKFDLAARDGFARAWPSIRDSNISTLITCAVLYFFTASLIKGFALTLAIGVLISMFSAVFVTRLLLKVVAGQTMSRFNFIWYK</sequence>
<dbReference type="GO" id="GO:0005886">
    <property type="term" value="C:plasma membrane"/>
    <property type="evidence" value="ECO:0007669"/>
    <property type="project" value="UniProtKB-SubCell"/>
</dbReference>
<feature type="domain" description="Protein translocase subunit SecDF P1" evidence="11">
    <location>
        <begin position="111"/>
        <end position="168"/>
    </location>
</feature>
<evidence type="ECO:0000256" key="8">
    <source>
        <dbReference type="ARBA" id="ARBA00023136"/>
    </source>
</evidence>
<dbReference type="GO" id="GO:0015450">
    <property type="term" value="F:protein-transporting ATPase activity"/>
    <property type="evidence" value="ECO:0007669"/>
    <property type="project" value="InterPro"/>
</dbReference>
<feature type="domain" description="SecDF P1 head subdomain" evidence="12">
    <location>
        <begin position="196"/>
        <end position="291"/>
    </location>
</feature>
<evidence type="ECO:0000259" key="10">
    <source>
        <dbReference type="Pfam" id="PF02355"/>
    </source>
</evidence>
<feature type="transmembrane region" description="Helical" evidence="9">
    <location>
        <begin position="33"/>
        <end position="55"/>
    </location>
</feature>
<dbReference type="GO" id="GO:0065002">
    <property type="term" value="P:intracellular protein transmembrane transport"/>
    <property type="evidence" value="ECO:0007669"/>
    <property type="project" value="UniProtKB-UniRule"/>
</dbReference>
<comment type="subcellular location">
    <subcellularLocation>
        <location evidence="1 9">Cell membrane</location>
        <topology evidence="1 9">Multi-pass membrane protein</topology>
    </subcellularLocation>
</comment>
<comment type="caution">
    <text evidence="9">Lacks conserved residue(s) required for the propagation of feature annotation.</text>
</comment>
<evidence type="ECO:0000259" key="12">
    <source>
        <dbReference type="Pfam" id="PF22599"/>
    </source>
</evidence>
<keyword evidence="4 9" id="KW-0812">Transmembrane</keyword>
<evidence type="ECO:0000256" key="6">
    <source>
        <dbReference type="ARBA" id="ARBA00022989"/>
    </source>
</evidence>
<dbReference type="InterPro" id="IPR055344">
    <property type="entry name" value="SecD_SecF_C_bact"/>
</dbReference>
<comment type="caution">
    <text evidence="13">The sequence shown here is derived from an EMBL/GenBank/DDBJ whole genome shotgun (WGS) entry which is preliminary data.</text>
</comment>
<keyword evidence="2 9" id="KW-0813">Transport</keyword>
<dbReference type="InterPro" id="IPR022813">
    <property type="entry name" value="SecD/SecF_arch_bac"/>
</dbReference>
<keyword evidence="5 9" id="KW-0653">Protein transport</keyword>
<dbReference type="Pfam" id="PF21760">
    <property type="entry name" value="SecD_1st"/>
    <property type="match status" value="1"/>
</dbReference>
<feature type="domain" description="Protein export membrane protein SecD/SecF C-terminal" evidence="10">
    <location>
        <begin position="293"/>
        <end position="462"/>
    </location>
</feature>
<evidence type="ECO:0000256" key="3">
    <source>
        <dbReference type="ARBA" id="ARBA00022475"/>
    </source>
</evidence>
<evidence type="ECO:0000256" key="5">
    <source>
        <dbReference type="ARBA" id="ARBA00022927"/>
    </source>
</evidence>
<dbReference type="EMBL" id="MEYS01000001">
    <property type="protein sequence ID" value="OGD34730.1"/>
    <property type="molecule type" value="Genomic_DNA"/>
</dbReference>
<evidence type="ECO:0000256" key="1">
    <source>
        <dbReference type="ARBA" id="ARBA00004651"/>
    </source>
</evidence>
<organism evidence="13 14">
    <name type="scientific">Candidatus Azambacteria bacterium RIFCSPLOWO2_01_FULL_46_25</name>
    <dbReference type="NCBI Taxonomy" id="1797298"/>
    <lineage>
        <taxon>Bacteria</taxon>
        <taxon>Candidatus Azamiibacteriota</taxon>
    </lineage>
</organism>
<dbReference type="PANTHER" id="PTHR30081:SF1">
    <property type="entry name" value="PROTEIN TRANSLOCASE SUBUNIT SECD"/>
    <property type="match status" value="1"/>
</dbReference>
<evidence type="ECO:0000313" key="14">
    <source>
        <dbReference type="Proteomes" id="UP000176650"/>
    </source>
</evidence>
<comment type="function">
    <text evidence="9">Part of the Sec protein translocase complex. Interacts with the SecYEG preprotein conducting channel. SecDF uses the proton motive force (PMF) to complete protein translocation after the ATP-dependent function of SecA.</text>
</comment>
<dbReference type="Proteomes" id="UP000176650">
    <property type="component" value="Unassembled WGS sequence"/>
</dbReference>
<dbReference type="Pfam" id="PF22599">
    <property type="entry name" value="SecDF_P1_head"/>
    <property type="match status" value="1"/>
</dbReference>
<keyword evidence="3 9" id="KW-1003">Cell membrane</keyword>
<evidence type="ECO:0000259" key="11">
    <source>
        <dbReference type="Pfam" id="PF21760"/>
    </source>
</evidence>
<keyword evidence="8 9" id="KW-0472">Membrane</keyword>
<comment type="similarity">
    <text evidence="9">Belongs to the SecD/SecF family. SecD subfamily.</text>
</comment>
<dbReference type="InterPro" id="IPR054384">
    <property type="entry name" value="SecDF_P1_head"/>
</dbReference>